<keyword evidence="4 5" id="KW-0326">Glycosidase</keyword>
<feature type="active site" description="Nucleophile" evidence="6">
    <location>
        <position position="482"/>
    </location>
</feature>
<dbReference type="FunFam" id="3.20.20.70:FF:000118">
    <property type="entry name" value="Alpha-galactosidase"/>
    <property type="match status" value="1"/>
</dbReference>
<dbReference type="InterPro" id="IPR013785">
    <property type="entry name" value="Aldolase_TIM"/>
</dbReference>
<comment type="similarity">
    <text evidence="5">Belongs to the glycosyl hydrolase.</text>
</comment>
<dbReference type="EC" id="3.2.1.22" evidence="2 5"/>
<evidence type="ECO:0000313" key="11">
    <source>
        <dbReference type="Proteomes" id="UP000007383"/>
    </source>
</evidence>
<evidence type="ECO:0000256" key="7">
    <source>
        <dbReference type="PIRSR" id="PIRSR005536-2"/>
    </source>
</evidence>
<dbReference type="HOGENOM" id="CLU_009640_2_1_12"/>
<dbReference type="Proteomes" id="UP000007383">
    <property type="component" value="Chromosome"/>
</dbReference>
<evidence type="ECO:0000256" key="1">
    <source>
        <dbReference type="ARBA" id="ARBA00001255"/>
    </source>
</evidence>
<accession>H9UFU4</accession>
<dbReference type="PRINTS" id="PR00743">
    <property type="entry name" value="GLHYDRLASE36"/>
</dbReference>
<dbReference type="Gene3D" id="2.70.98.60">
    <property type="entry name" value="alpha-galactosidase from lactobacil brevis"/>
    <property type="match status" value="1"/>
</dbReference>
<evidence type="ECO:0000256" key="6">
    <source>
        <dbReference type="PIRSR" id="PIRSR005536-1"/>
    </source>
</evidence>
<dbReference type="InterPro" id="IPR031704">
    <property type="entry name" value="Glyco_hydro_36_N"/>
</dbReference>
<organism evidence="10 11">
    <name type="scientific">Spirochaeta africana (strain ATCC 700263 / DSM 8902 / Z-7692)</name>
    <dbReference type="NCBI Taxonomy" id="889378"/>
    <lineage>
        <taxon>Bacteria</taxon>
        <taxon>Pseudomonadati</taxon>
        <taxon>Spirochaetota</taxon>
        <taxon>Spirochaetia</taxon>
        <taxon>Spirochaetales</taxon>
        <taxon>Spirochaetaceae</taxon>
        <taxon>Spirochaeta</taxon>
    </lineage>
</organism>
<dbReference type="InterPro" id="IPR038417">
    <property type="entry name" value="Alpga-gal_N_sf"/>
</dbReference>
<dbReference type="OrthoDB" id="9758822at2"/>
<dbReference type="SUPFAM" id="SSF51445">
    <property type="entry name" value="(Trans)glycosidases"/>
    <property type="match status" value="1"/>
</dbReference>
<evidence type="ECO:0000313" key="10">
    <source>
        <dbReference type="EMBL" id="AFG36387.1"/>
    </source>
</evidence>
<dbReference type="EMBL" id="CP003282">
    <property type="protein sequence ID" value="AFG36387.1"/>
    <property type="molecule type" value="Genomic_DNA"/>
</dbReference>
<evidence type="ECO:0000256" key="5">
    <source>
        <dbReference type="PIRNR" id="PIRNR005536"/>
    </source>
</evidence>
<feature type="binding site" evidence="7">
    <location>
        <begin position="370"/>
        <end position="371"/>
    </location>
    <ligand>
        <name>substrate</name>
    </ligand>
</feature>
<keyword evidence="3 5" id="KW-0378">Hydrolase</keyword>
<dbReference type="KEGG" id="sfc:Spiaf_0279"/>
<keyword evidence="11" id="KW-1185">Reference proteome</keyword>
<feature type="binding site" evidence="7">
    <location>
        <position position="447"/>
    </location>
    <ligand>
        <name>substrate</name>
    </ligand>
</feature>
<feature type="domain" description="Glycosyl hydrolase family 36 C-terminal" evidence="8">
    <location>
        <begin position="669"/>
        <end position="763"/>
    </location>
</feature>
<feature type="binding site" evidence="7">
    <location>
        <begin position="480"/>
        <end position="484"/>
    </location>
    <ligand>
        <name>substrate</name>
    </ligand>
</feature>
<dbReference type="InterPro" id="IPR013780">
    <property type="entry name" value="Glyco_hydro_b"/>
</dbReference>
<evidence type="ECO:0000256" key="4">
    <source>
        <dbReference type="ARBA" id="ARBA00023295"/>
    </source>
</evidence>
<sequence>MIQFNDTTRTYSLHSGDMTYQLSIGSRGELIHAYVGGRLRSKAADGRTAETWFSRRRLPVPYSCTTDPQDPTSSPQVLPGEWPGAGLGDFRHPAWQVQLADGSRAPQLRVVEHGTMPGLPGPEGMPHLRQRKGDQTLRILLRDTAGRLEVELYYGVPEGQSAVVRWARVRCTDSAALTLQQADSFCLDLPDNDWHLLSLPGSWARERWLERLQLGRGTQQIESRRGISGHHASPWAALARPDATQDHGDVLAVALVYSGSFQLQAGVSDFFHTRFRGGLQPEGFSWELGPNQVFDTPQAVISFDTKGLNGISARLQSLVQDRILPPYWASRPRPALLNSWEGLYFDTTEKTVAELAEAAAGLSVELFVLDDGWFRGRNDDTSSLGDWEPDPDKLPGGIAGIANKVCEQGIGFGLWIEPEMISPDSEMYRAHPEWCLQVPQGPGIQARNQLVLDLCKHEVVDYLAGIFTRLIGSAPISYIKWDMNRNLTEAGSDSLPPHRQGEVAHRWMLGVYRLMSQITSAFPEVLFEGCAGGGGRCDLGALYYMPQYWISDDTDGMERLRIQYGTGMFVPPAAMSAHISDVPNHQVGRVTPLEFRAAVAMSGSFGVELDARSMSAAEQAGIRSVLQRWRRYQPLLTRSRLQWILPPSWDSILPTRPVGGNPSWSPGREAAWMFVSPESGGRRDRSSGGCPWMLVVYAQVLAAPAAAPRILRIPGLDPAGEYRVVLEYSAAPGLQPQQEEFLTFGDDLHLRGLQLPYLAGDYRVIYIEVFPV</sequence>
<comment type="catalytic activity">
    <reaction evidence="1 5">
        <text>Hydrolysis of terminal, non-reducing alpha-D-galactose residues in alpha-D-galactosides, including galactose oligosaccharides, galactomannans and galactolipids.</text>
        <dbReference type="EC" id="3.2.1.22"/>
    </reaction>
</comment>
<dbReference type="Pfam" id="PF16875">
    <property type="entry name" value="Glyco_hydro_36N"/>
    <property type="match status" value="1"/>
</dbReference>
<proteinExistence type="inferred from homology"/>
<dbReference type="PANTHER" id="PTHR43053:SF3">
    <property type="entry name" value="ALPHA-GALACTOSIDASE C-RELATED"/>
    <property type="match status" value="1"/>
</dbReference>
<gene>
    <name evidence="10" type="ordered locus">Spiaf_0279</name>
</gene>
<dbReference type="Gene3D" id="2.60.40.1180">
    <property type="entry name" value="Golgi alpha-mannosidase II"/>
    <property type="match status" value="1"/>
</dbReference>
<name>H9UFU4_SPIAZ</name>
<dbReference type="InterPro" id="IPR050985">
    <property type="entry name" value="Alpha-glycosidase_related"/>
</dbReference>
<protein>
    <recommendedName>
        <fullName evidence="2 5">Alpha-galactosidase</fullName>
        <ecNumber evidence="2 5">3.2.1.22</ecNumber>
    </recommendedName>
</protein>
<evidence type="ECO:0000256" key="2">
    <source>
        <dbReference type="ARBA" id="ARBA00012755"/>
    </source>
</evidence>
<feature type="binding site" evidence="7">
    <location>
        <position position="552"/>
    </location>
    <ligand>
        <name>substrate</name>
    </ligand>
</feature>
<dbReference type="Gene3D" id="3.20.20.70">
    <property type="entry name" value="Aldolase class I"/>
    <property type="match status" value="1"/>
</dbReference>
<feature type="binding site" evidence="7">
    <location>
        <position position="530"/>
    </location>
    <ligand>
        <name>substrate</name>
    </ligand>
</feature>
<dbReference type="PATRIC" id="fig|889378.3.peg.285"/>
<dbReference type="GO" id="GO:0016052">
    <property type="term" value="P:carbohydrate catabolic process"/>
    <property type="evidence" value="ECO:0007669"/>
    <property type="project" value="InterPro"/>
</dbReference>
<dbReference type="STRING" id="889378.Spiaf_0279"/>
<dbReference type="CDD" id="cd14791">
    <property type="entry name" value="GH36"/>
    <property type="match status" value="1"/>
</dbReference>
<evidence type="ECO:0000259" key="8">
    <source>
        <dbReference type="Pfam" id="PF16874"/>
    </source>
</evidence>
<evidence type="ECO:0000256" key="3">
    <source>
        <dbReference type="ARBA" id="ARBA00022801"/>
    </source>
</evidence>
<dbReference type="PIRSF" id="PIRSF005536">
    <property type="entry name" value="Agal"/>
    <property type="match status" value="1"/>
</dbReference>
<feature type="binding site" evidence="7">
    <location>
        <position position="203"/>
    </location>
    <ligand>
        <name>substrate</name>
    </ligand>
</feature>
<dbReference type="InterPro" id="IPR002252">
    <property type="entry name" value="Glyco_hydro_36"/>
</dbReference>
<dbReference type="InterPro" id="IPR017853">
    <property type="entry name" value="GH"/>
</dbReference>
<dbReference type="eggNOG" id="COG3345">
    <property type="taxonomic scope" value="Bacteria"/>
</dbReference>
<dbReference type="PANTHER" id="PTHR43053">
    <property type="entry name" value="GLYCOSIDASE FAMILY 31"/>
    <property type="match status" value="1"/>
</dbReference>
<feature type="domain" description="Glycosyl hydrolase family 36 N-terminal" evidence="9">
    <location>
        <begin position="28"/>
        <end position="288"/>
    </location>
</feature>
<evidence type="ECO:0000259" key="9">
    <source>
        <dbReference type="Pfam" id="PF16875"/>
    </source>
</evidence>
<dbReference type="RefSeq" id="WP_014454385.1">
    <property type="nucleotide sequence ID" value="NC_017098.1"/>
</dbReference>
<feature type="active site" description="Proton donor" evidence="6">
    <location>
        <position position="552"/>
    </location>
</feature>
<dbReference type="AlphaFoldDB" id="H9UFU4"/>
<reference evidence="11" key="1">
    <citation type="journal article" date="2013" name="Stand. Genomic Sci.">
        <title>Complete genome sequence of the halophilic bacterium Spirochaeta africana type strain (Z-7692(T)) from the alkaline Lake Magadi in the East African Rift.</title>
        <authorList>
            <person name="Liolos K."/>
            <person name="Abt B."/>
            <person name="Scheuner C."/>
            <person name="Teshima H."/>
            <person name="Held B."/>
            <person name="Lapidus A."/>
            <person name="Nolan M."/>
            <person name="Lucas S."/>
            <person name="Deshpande S."/>
            <person name="Cheng J.F."/>
            <person name="Tapia R."/>
            <person name="Goodwin L.A."/>
            <person name="Pitluck S."/>
            <person name="Pagani I."/>
            <person name="Ivanova N."/>
            <person name="Mavromatis K."/>
            <person name="Mikhailova N."/>
            <person name="Huntemann M."/>
            <person name="Pati A."/>
            <person name="Chen A."/>
            <person name="Palaniappan K."/>
            <person name="Land M."/>
            <person name="Rohde M."/>
            <person name="Tindall B.J."/>
            <person name="Detter J.C."/>
            <person name="Goker M."/>
            <person name="Bristow J."/>
            <person name="Eisen J.A."/>
            <person name="Markowitz V."/>
            <person name="Hugenholtz P."/>
            <person name="Woyke T."/>
            <person name="Klenk H.P."/>
            <person name="Kyrpides N.C."/>
        </authorList>
    </citation>
    <scope>NUCLEOTIDE SEQUENCE</scope>
    <source>
        <strain evidence="11">ATCC 700263 / DSM 8902 / Z-7692</strain>
    </source>
</reference>
<dbReference type="InterPro" id="IPR031705">
    <property type="entry name" value="Glyco_hydro_36_C"/>
</dbReference>
<dbReference type="Pfam" id="PF16874">
    <property type="entry name" value="Glyco_hydro_36C"/>
    <property type="match status" value="1"/>
</dbReference>
<dbReference type="GO" id="GO:0004557">
    <property type="term" value="F:alpha-galactosidase activity"/>
    <property type="evidence" value="ECO:0007669"/>
    <property type="project" value="UniProtKB-UniRule"/>
</dbReference>
<dbReference type="Pfam" id="PF02065">
    <property type="entry name" value="Melibiase"/>
    <property type="match status" value="1"/>
</dbReference>